<keyword evidence="2" id="KW-1185">Reference proteome</keyword>
<accession>A0A0A0YNY9</accession>
<reference evidence="1 2" key="1">
    <citation type="journal article" date="2015" name="Genome Announc.">
        <title>Complete Genome Sequence of Citrobacter freundii Myophage Moon.</title>
        <authorList>
            <person name="Edwards G.B."/>
            <person name="Luna A.J."/>
            <person name="Hernandez A.C."/>
            <person name="Kuty Everett G.F."/>
        </authorList>
    </citation>
    <scope>NUCLEOTIDE SEQUENCE [LARGE SCALE GENOMIC DNA]</scope>
</reference>
<dbReference type="GeneID" id="24721622"/>
<protein>
    <submittedName>
        <fullName evidence="1">Uncharacterized protein</fullName>
    </submittedName>
</protein>
<name>A0A0A0YNY9_9CAUD</name>
<dbReference type="RefSeq" id="YP_009146456.1">
    <property type="nucleotide sequence ID" value="NC_027331.1"/>
</dbReference>
<dbReference type="KEGG" id="vg:24721622"/>
<evidence type="ECO:0000313" key="2">
    <source>
        <dbReference type="Proteomes" id="UP000030323"/>
    </source>
</evidence>
<dbReference type="Proteomes" id="UP000030323">
    <property type="component" value="Segment"/>
</dbReference>
<dbReference type="EMBL" id="KM236240">
    <property type="protein sequence ID" value="AIX11994.1"/>
    <property type="molecule type" value="Genomic_DNA"/>
</dbReference>
<proteinExistence type="predicted"/>
<sequence length="80" mass="9297">MTREVTHPAIQVVQVDATKYQNPWYQSRHKKKHFELWYRSAKALALLKSAAPSMLAASDKWFEENNIEEGAICGKVRKHQ</sequence>
<evidence type="ECO:0000313" key="1">
    <source>
        <dbReference type="EMBL" id="AIX11994.1"/>
    </source>
</evidence>
<gene>
    <name evidence="1" type="ORF">CPT_Moon23</name>
</gene>
<organism evidence="1 2">
    <name type="scientific">Citrobacter phage Moon</name>
    <dbReference type="NCBI Taxonomy" id="1540095"/>
    <lineage>
        <taxon>Viruses</taxon>
        <taxon>Duplodnaviria</taxon>
        <taxon>Heunggongvirae</taxon>
        <taxon>Uroviricota</taxon>
        <taxon>Caudoviricetes</taxon>
        <taxon>Pantevenvirales</taxon>
        <taxon>Straboviridae</taxon>
        <taxon>Tevenvirinae</taxon>
        <taxon>Moonvirus</taxon>
        <taxon>Moonvirus moon</taxon>
    </lineage>
</organism>